<dbReference type="GO" id="GO:0005886">
    <property type="term" value="C:plasma membrane"/>
    <property type="evidence" value="ECO:0007669"/>
    <property type="project" value="TreeGrafter"/>
</dbReference>
<feature type="domain" description="G-protein coupled receptors family 1 profile" evidence="9">
    <location>
        <begin position="41"/>
        <end position="281"/>
    </location>
</feature>
<proteinExistence type="predicted"/>
<feature type="transmembrane region" description="Helical" evidence="8">
    <location>
        <begin position="30"/>
        <end position="49"/>
    </location>
</feature>
<dbReference type="Proteomes" id="UP000663829">
    <property type="component" value="Unassembled WGS sequence"/>
</dbReference>
<dbReference type="EMBL" id="CAJNOQ010003538">
    <property type="protein sequence ID" value="CAF1017304.1"/>
    <property type="molecule type" value="Genomic_DNA"/>
</dbReference>
<keyword evidence="6" id="KW-0675">Receptor</keyword>
<dbReference type="Proteomes" id="UP000681722">
    <property type="component" value="Unassembled WGS sequence"/>
</dbReference>
<protein>
    <recommendedName>
        <fullName evidence="9">G-protein coupled receptors family 1 profile domain-containing protein</fullName>
    </recommendedName>
</protein>
<evidence type="ECO:0000256" key="8">
    <source>
        <dbReference type="SAM" id="Phobius"/>
    </source>
</evidence>
<evidence type="ECO:0000256" key="7">
    <source>
        <dbReference type="ARBA" id="ARBA00023224"/>
    </source>
</evidence>
<dbReference type="GO" id="GO:0004930">
    <property type="term" value="F:G protein-coupled receptor activity"/>
    <property type="evidence" value="ECO:0007669"/>
    <property type="project" value="UniProtKB-KW"/>
</dbReference>
<comment type="subcellular location">
    <subcellularLocation>
        <location evidence="1">Membrane</location>
        <topology evidence="1">Multi-pass membrane protein</topology>
    </subcellularLocation>
</comment>
<reference evidence="10" key="1">
    <citation type="submission" date="2021-02" db="EMBL/GenBank/DDBJ databases">
        <authorList>
            <person name="Nowell W R."/>
        </authorList>
    </citation>
    <scope>NUCLEOTIDE SEQUENCE</scope>
</reference>
<keyword evidence="5 8" id="KW-0472">Membrane</keyword>
<dbReference type="AlphaFoldDB" id="A0A814I0Q7"/>
<dbReference type="PANTHER" id="PTHR24243">
    <property type="entry name" value="G-PROTEIN COUPLED RECEPTOR"/>
    <property type="match status" value="1"/>
</dbReference>
<keyword evidence="2 8" id="KW-0812">Transmembrane</keyword>
<dbReference type="InterPro" id="IPR017452">
    <property type="entry name" value="GPCR_Rhodpsn_7TM"/>
</dbReference>
<evidence type="ECO:0000256" key="6">
    <source>
        <dbReference type="ARBA" id="ARBA00023170"/>
    </source>
</evidence>
<feature type="transmembrane region" description="Helical" evidence="8">
    <location>
        <begin position="141"/>
        <end position="163"/>
    </location>
</feature>
<evidence type="ECO:0000313" key="11">
    <source>
        <dbReference type="EMBL" id="CAF3788776.1"/>
    </source>
</evidence>
<gene>
    <name evidence="10" type="ORF">GPM918_LOCUS14588</name>
    <name evidence="11" type="ORF">SRO942_LOCUS14588</name>
</gene>
<feature type="transmembrane region" description="Helical" evidence="8">
    <location>
        <begin position="268"/>
        <end position="288"/>
    </location>
</feature>
<feature type="transmembrane region" description="Helical" evidence="8">
    <location>
        <begin position="226"/>
        <end position="248"/>
    </location>
</feature>
<dbReference type="SUPFAM" id="SSF81321">
    <property type="entry name" value="Family A G protein-coupled receptor-like"/>
    <property type="match status" value="1"/>
</dbReference>
<evidence type="ECO:0000313" key="12">
    <source>
        <dbReference type="Proteomes" id="UP000663829"/>
    </source>
</evidence>
<comment type="caution">
    <text evidence="10">The sequence shown here is derived from an EMBL/GenBank/DDBJ whole genome shotgun (WGS) entry which is preliminary data.</text>
</comment>
<dbReference type="OrthoDB" id="10040416at2759"/>
<keyword evidence="4" id="KW-0297">G-protein coupled receptor</keyword>
<feature type="transmembrane region" description="Helical" evidence="8">
    <location>
        <begin position="183"/>
        <end position="205"/>
    </location>
</feature>
<evidence type="ECO:0000256" key="4">
    <source>
        <dbReference type="ARBA" id="ARBA00023040"/>
    </source>
</evidence>
<evidence type="ECO:0000256" key="3">
    <source>
        <dbReference type="ARBA" id="ARBA00022989"/>
    </source>
</evidence>
<keyword evidence="7" id="KW-0807">Transducer</keyword>
<evidence type="ECO:0000259" key="9">
    <source>
        <dbReference type="PROSITE" id="PS50262"/>
    </source>
</evidence>
<feature type="transmembrane region" description="Helical" evidence="8">
    <location>
        <begin position="103"/>
        <end position="121"/>
    </location>
</feature>
<accession>A0A814I0Q7</accession>
<feature type="transmembrane region" description="Helical" evidence="8">
    <location>
        <begin position="61"/>
        <end position="83"/>
    </location>
</feature>
<evidence type="ECO:0000256" key="5">
    <source>
        <dbReference type="ARBA" id="ARBA00023136"/>
    </source>
</evidence>
<keyword evidence="12" id="KW-1185">Reference proteome</keyword>
<name>A0A814I0Q7_9BILA</name>
<dbReference type="Gene3D" id="1.20.1070.10">
    <property type="entry name" value="Rhodopsin 7-helix transmembrane proteins"/>
    <property type="match status" value="1"/>
</dbReference>
<dbReference type="PANTHER" id="PTHR24243:SF233">
    <property type="entry name" value="THYROTROPIN-RELEASING HORMONE RECEPTOR"/>
    <property type="match status" value="1"/>
</dbReference>
<sequence length="345" mass="40244">MQPNEVSERMMMNQSSTRLNDIYIKLNNTIEPMIILLGTIGNLISIYVFSRPAVRSSCSTYFFALSVNNFPVLYFGVLTRMLADGFSIDPTRYSAFFCKFRNYFSYVVYQLTPWLTLLATIDRWCASSTNPNVRKFSTIYVSYRVIFAATLILALSNLHMFIFFEIHVKYSICIPKAGIYTKFFSTSAWIMGLLCLSLTILFGLLTMSNIRQQRCRYRQLDRQLSFMVLFYALLYIILGIPFSFLTFLSTMLTRKGHVFHFITNLSRITLNMSYCLTFNMYGLGARLYRYEFFNVINKISYYTLGINVITFQVPHTQSRFIQVRRMENRKSTELALLPISTTARK</sequence>
<dbReference type="EMBL" id="CAJOBC010003538">
    <property type="protein sequence ID" value="CAF3788776.1"/>
    <property type="molecule type" value="Genomic_DNA"/>
</dbReference>
<evidence type="ECO:0000256" key="1">
    <source>
        <dbReference type="ARBA" id="ARBA00004141"/>
    </source>
</evidence>
<evidence type="ECO:0000313" key="10">
    <source>
        <dbReference type="EMBL" id="CAF1017304.1"/>
    </source>
</evidence>
<dbReference type="PROSITE" id="PS50262">
    <property type="entry name" value="G_PROTEIN_RECEP_F1_2"/>
    <property type="match status" value="1"/>
</dbReference>
<organism evidence="10 12">
    <name type="scientific">Didymodactylos carnosus</name>
    <dbReference type="NCBI Taxonomy" id="1234261"/>
    <lineage>
        <taxon>Eukaryota</taxon>
        <taxon>Metazoa</taxon>
        <taxon>Spiralia</taxon>
        <taxon>Gnathifera</taxon>
        <taxon>Rotifera</taxon>
        <taxon>Eurotatoria</taxon>
        <taxon>Bdelloidea</taxon>
        <taxon>Philodinida</taxon>
        <taxon>Philodinidae</taxon>
        <taxon>Didymodactylos</taxon>
    </lineage>
</organism>
<keyword evidence="3 8" id="KW-1133">Transmembrane helix</keyword>
<evidence type="ECO:0000256" key="2">
    <source>
        <dbReference type="ARBA" id="ARBA00022692"/>
    </source>
</evidence>